<dbReference type="AlphaFoldDB" id="A0AA44IHL6"/>
<comment type="caution">
    <text evidence="1">The sequence shown here is derived from an EMBL/GenBank/DDBJ whole genome shotgun (WGS) entry which is preliminary data.</text>
</comment>
<evidence type="ECO:0000313" key="2">
    <source>
        <dbReference type="Proteomes" id="UP000573963"/>
    </source>
</evidence>
<proteinExistence type="predicted"/>
<evidence type="ECO:0000313" key="1">
    <source>
        <dbReference type="EMBL" id="NME09984.1"/>
    </source>
</evidence>
<reference evidence="1 2" key="1">
    <citation type="submission" date="2020-04" db="EMBL/GenBank/DDBJ databases">
        <authorList>
            <person name="Hitch T.C.A."/>
            <person name="Wylensek D."/>
            <person name="Clavel T."/>
        </authorList>
    </citation>
    <scope>NUCLEOTIDE SEQUENCE [LARGE SCALE GENOMIC DNA]</scope>
    <source>
        <strain evidence="1 2">Med78_4-601-WT-2</strain>
    </source>
</reference>
<dbReference type="Proteomes" id="UP000573963">
    <property type="component" value="Unassembled WGS sequence"/>
</dbReference>
<dbReference type="RefSeq" id="WP_148550322.1">
    <property type="nucleotide sequence ID" value="NZ_CABIWO010000001.1"/>
</dbReference>
<name>A0AA44IHL6_PARBF</name>
<gene>
    <name evidence="1" type="ORF">HF875_10665</name>
</gene>
<sequence>MSLKKLSIIFSIALLVFVSSINITSAIEISAPSSNNNEFVKTLDFLDNNMYILIKTLSAENVNTDEANKQIKFLNSLISELNKKSSQLPKEQRDVSAALRAISSFYELAIIKSENYLESKDSDDLISAISTFSIGYSSSINLRSIVFGAGK</sequence>
<dbReference type="EMBL" id="JABAFD010000005">
    <property type="protein sequence ID" value="NME09984.1"/>
    <property type="molecule type" value="Genomic_DNA"/>
</dbReference>
<organism evidence="1 2">
    <name type="scientific">Paraclostridium bifermentans</name>
    <name type="common">Clostridium bifermentans</name>
    <dbReference type="NCBI Taxonomy" id="1490"/>
    <lineage>
        <taxon>Bacteria</taxon>
        <taxon>Bacillati</taxon>
        <taxon>Bacillota</taxon>
        <taxon>Clostridia</taxon>
        <taxon>Peptostreptococcales</taxon>
        <taxon>Peptostreptococcaceae</taxon>
        <taxon>Paraclostridium</taxon>
    </lineage>
</organism>
<accession>A0AA44IHL6</accession>
<protein>
    <submittedName>
        <fullName evidence="1">Uncharacterized protein</fullName>
    </submittedName>
</protein>